<reference evidence="2" key="2">
    <citation type="journal article" date="2019" name="Gigascience">
        <title>High-quality Schistosoma haematobium genome achieved by single-molecule and long-range sequencing.</title>
        <authorList>
            <person name="Stroehlein A.J."/>
            <person name="Korhonen P.K."/>
            <person name="Chong T.M."/>
            <person name="Lim Y.L."/>
            <person name="Chan K.G."/>
            <person name="Webster B."/>
            <person name="Rollinson D."/>
            <person name="Brindley P.J."/>
            <person name="Gasser R.B."/>
            <person name="Young N.D."/>
        </authorList>
    </citation>
    <scope>NUCLEOTIDE SEQUENCE</scope>
</reference>
<dbReference type="GO" id="GO:0030286">
    <property type="term" value="C:dynein complex"/>
    <property type="evidence" value="ECO:0007669"/>
    <property type="project" value="InterPro"/>
</dbReference>
<reference evidence="2" key="4">
    <citation type="journal article" date="2022" name="PLoS Pathog.">
        <title>Chromosome-level genome of Schistosoma haematobium underpins genome-wide explorations of molecular variation.</title>
        <authorList>
            <person name="Stroehlein A.J."/>
            <person name="Korhonen P.K."/>
            <person name="Lee V.V."/>
            <person name="Ralph S.A."/>
            <person name="Mentink-Kane M."/>
            <person name="You H."/>
            <person name="McManus D.P."/>
            <person name="Tchuente L.T."/>
            <person name="Stothard J.R."/>
            <person name="Kaur P."/>
            <person name="Dudchenko O."/>
            <person name="Aiden E.L."/>
            <person name="Yang B."/>
            <person name="Yang H."/>
            <person name="Emery A.M."/>
            <person name="Webster B.L."/>
            <person name="Brindley P.J."/>
            <person name="Rollinson D."/>
            <person name="Chang B.C.H."/>
            <person name="Gasser R.B."/>
            <person name="Young N.D."/>
        </authorList>
    </citation>
    <scope>NUCLEOTIDE SEQUENCE</scope>
</reference>
<dbReference type="EMBL" id="KL250905">
    <property type="protein sequence ID" value="KGB37609.1"/>
    <property type="molecule type" value="Genomic_DNA"/>
</dbReference>
<keyword evidence="4" id="KW-1185">Reference proteome</keyword>
<dbReference type="InterPro" id="IPR037177">
    <property type="entry name" value="DLC_sf"/>
</dbReference>
<reference evidence="3" key="1">
    <citation type="journal article" date="2012" name="Nat. Genet.">
        <title>Whole-genome sequence of Schistosoma haematobium.</title>
        <authorList>
            <person name="Young N.D."/>
            <person name="Jex A.R."/>
            <person name="Li B."/>
            <person name="Liu S."/>
            <person name="Yang L."/>
            <person name="Xiong Z."/>
            <person name="Li Y."/>
            <person name="Cantacessi C."/>
            <person name="Hall R.S."/>
            <person name="Xu X."/>
            <person name="Chen F."/>
            <person name="Wu X."/>
            <person name="Zerlotini A."/>
            <person name="Oliveira G."/>
            <person name="Hofmann A."/>
            <person name="Zhang G."/>
            <person name="Fang X."/>
            <person name="Kang Y."/>
            <person name="Campbell B.E."/>
            <person name="Loukas A."/>
            <person name="Ranganathan S."/>
            <person name="Rollinson D."/>
            <person name="Rinaldi G."/>
            <person name="Brindley P.J."/>
            <person name="Yang H."/>
            <person name="Wang J."/>
            <person name="Wang J."/>
            <person name="Gasser R.B."/>
        </authorList>
    </citation>
    <scope>NUCLEOTIDE SEQUENCE [LARGE SCALE GENOMIC DNA]</scope>
</reference>
<dbReference type="Pfam" id="PF13499">
    <property type="entry name" value="EF-hand_7"/>
    <property type="match status" value="1"/>
</dbReference>
<dbReference type="GeneID" id="24593373"/>
<name>A0A094ZWQ7_SCHHA</name>
<dbReference type="InterPro" id="IPR002048">
    <property type="entry name" value="EF_hand_dom"/>
</dbReference>
<evidence type="ECO:0000313" key="4">
    <source>
        <dbReference type="Proteomes" id="UP000471633"/>
    </source>
</evidence>
<feature type="domain" description="EF-hand" evidence="1">
    <location>
        <begin position="1"/>
        <end position="34"/>
    </location>
</feature>
<dbReference type="EMBL" id="AMPZ03000001">
    <property type="protein sequence ID" value="KAH9596403.1"/>
    <property type="molecule type" value="Genomic_DNA"/>
</dbReference>
<proteinExistence type="predicted"/>
<dbReference type="CDD" id="cd21454">
    <property type="entry name" value="DLC-like_TAL"/>
    <property type="match status" value="1"/>
</dbReference>
<evidence type="ECO:0000313" key="3">
    <source>
        <dbReference type="EMBL" id="KGB37609.1"/>
    </source>
</evidence>
<dbReference type="GO" id="GO:0007017">
    <property type="term" value="P:microtubule-based process"/>
    <property type="evidence" value="ECO:0007669"/>
    <property type="project" value="InterPro"/>
</dbReference>
<dbReference type="SMART" id="SM01375">
    <property type="entry name" value="Dynein_light"/>
    <property type="match status" value="1"/>
</dbReference>
<dbReference type="Gene3D" id="1.10.238.10">
    <property type="entry name" value="EF-hand"/>
    <property type="match status" value="1"/>
</dbReference>
<dbReference type="RefSeq" id="XP_051075116.1">
    <property type="nucleotide sequence ID" value="XM_051209655.1"/>
</dbReference>
<dbReference type="Proteomes" id="UP000471633">
    <property type="component" value="Unassembled WGS sequence"/>
</dbReference>
<dbReference type="AlphaFoldDB" id="A0A094ZWQ7"/>
<evidence type="ECO:0000259" key="1">
    <source>
        <dbReference type="PROSITE" id="PS50222"/>
    </source>
</evidence>
<dbReference type="CTD" id="24593373"/>
<dbReference type="PROSITE" id="PS50222">
    <property type="entry name" value="EF_HAND_2"/>
    <property type="match status" value="1"/>
</dbReference>
<dbReference type="SUPFAM" id="SSF47473">
    <property type="entry name" value="EF-hand"/>
    <property type="match status" value="1"/>
</dbReference>
<dbReference type="OrthoDB" id="6275914at2759"/>
<evidence type="ECO:0000313" key="2">
    <source>
        <dbReference type="EMBL" id="KAH9596403.1"/>
    </source>
</evidence>
<dbReference type="RefSeq" id="XP_012797371.3">
    <property type="nucleotide sequence ID" value="XM_012941917.3"/>
</dbReference>
<dbReference type="SUPFAM" id="SSF54648">
    <property type="entry name" value="DLC"/>
    <property type="match status" value="1"/>
</dbReference>
<organism evidence="3">
    <name type="scientific">Schistosoma haematobium</name>
    <name type="common">Blood fluke</name>
    <dbReference type="NCBI Taxonomy" id="6185"/>
    <lineage>
        <taxon>Eukaryota</taxon>
        <taxon>Metazoa</taxon>
        <taxon>Spiralia</taxon>
        <taxon>Lophotrochozoa</taxon>
        <taxon>Platyhelminthes</taxon>
        <taxon>Trematoda</taxon>
        <taxon>Digenea</taxon>
        <taxon>Strigeidida</taxon>
        <taxon>Schistosomatoidea</taxon>
        <taxon>Schistosomatidae</taxon>
        <taxon>Schistosoma</taxon>
    </lineage>
</organism>
<dbReference type="InterPro" id="IPR001372">
    <property type="entry name" value="Dynein_light_chain_typ-1/2"/>
</dbReference>
<dbReference type="Pfam" id="PF01221">
    <property type="entry name" value="Dynein_light"/>
    <property type="match status" value="1"/>
</dbReference>
<accession>A0A094ZWQ7</accession>
<sequence>MEPFVQVFFAIDKDGTETITIDELKKYVADNNLDEMMVTKWKSLFDAKNTGKITFSTFCEVLGLSPAQAVAMKTQHQQSASAKLHPDVVVIYEQLPLDKQIAISNKAIEILTSPKKLDEKDQAVQLKQWLDNTYGKAWHVVIVKGSFWSSYSHSANKCFIFRVRDVSYLIWRTPDEEITST</sequence>
<gene>
    <name evidence="2" type="primary">A12_6</name>
    <name evidence="2" type="ORF">MS3_00002087</name>
    <name evidence="3" type="ORF">MS3_05952</name>
</gene>
<dbReference type="STRING" id="6185.A0A094ZWQ7"/>
<dbReference type="GO" id="GO:0005509">
    <property type="term" value="F:calcium ion binding"/>
    <property type="evidence" value="ECO:0007669"/>
    <property type="project" value="InterPro"/>
</dbReference>
<dbReference type="KEGG" id="shx:MS3_00002087"/>
<dbReference type="Gene3D" id="3.30.740.10">
    <property type="entry name" value="Protein Inhibitor Of Neuronal Nitric Oxide Synthase"/>
    <property type="match status" value="1"/>
</dbReference>
<protein>
    <submittedName>
        <fullName evidence="2 3">Tegument antigen</fullName>
    </submittedName>
</protein>
<reference evidence="2" key="3">
    <citation type="submission" date="2021-06" db="EMBL/GenBank/DDBJ databases">
        <title>Chromosome-level genome assembly for S. haematobium.</title>
        <authorList>
            <person name="Stroehlein A.J."/>
        </authorList>
    </citation>
    <scope>NUCLEOTIDE SEQUENCE</scope>
</reference>
<dbReference type="InterPro" id="IPR011992">
    <property type="entry name" value="EF-hand-dom_pair"/>
</dbReference>